<evidence type="ECO:0000256" key="1">
    <source>
        <dbReference type="SAM" id="Phobius"/>
    </source>
</evidence>
<dbReference type="NCBIfam" id="TIGR03816">
    <property type="entry name" value="tadE_like_DECH"/>
    <property type="match status" value="1"/>
</dbReference>
<dbReference type="Proteomes" id="UP000650005">
    <property type="component" value="Unassembled WGS sequence"/>
</dbReference>
<accession>A0ABS1FKZ5</accession>
<name>A0ABS1FKZ5_9CORY</name>
<proteinExistence type="predicted"/>
<keyword evidence="1" id="KW-1133">Transmembrane helix</keyword>
<protein>
    <submittedName>
        <fullName evidence="2">Flp pilus-assembly TadE/G-like family protein</fullName>
    </submittedName>
</protein>
<sequence>MRRPGRSIPWSIPVGCRERGSATLSAAVAIAAFVVLTLVLLESAGDVLDRHRAQVSADLAVTAAATALWFGDDACAEASRTAARNSGGELRNCLIDGADVIVEVSVGVGTVRARAGPL</sequence>
<keyword evidence="3" id="KW-1185">Reference proteome</keyword>
<comment type="caution">
    <text evidence="2">The sequence shown here is derived from an EMBL/GenBank/DDBJ whole genome shotgun (WGS) entry which is preliminary data.</text>
</comment>
<organism evidence="2 3">
    <name type="scientific">Corynebacterium antarcticum</name>
    <dbReference type="NCBI Taxonomy" id="2800405"/>
    <lineage>
        <taxon>Bacteria</taxon>
        <taxon>Bacillati</taxon>
        <taxon>Actinomycetota</taxon>
        <taxon>Actinomycetes</taxon>
        <taxon>Mycobacteriales</taxon>
        <taxon>Corynebacteriaceae</taxon>
        <taxon>Corynebacterium</taxon>
    </lineage>
</organism>
<dbReference type="EMBL" id="JAENIP010000012">
    <property type="protein sequence ID" value="MBK1844114.1"/>
    <property type="molecule type" value="Genomic_DNA"/>
</dbReference>
<reference evidence="2" key="1">
    <citation type="submission" date="2021-01" db="EMBL/GenBank/DDBJ databases">
        <title>Characterization of Corynebacterium spp. from penguins.</title>
        <authorList>
            <person name="Svec P."/>
        </authorList>
    </citation>
    <scope>NUCLEOTIDE SEQUENCE</scope>
    <source>
        <strain evidence="2">CCM 8835</strain>
    </source>
</reference>
<evidence type="ECO:0000313" key="2">
    <source>
        <dbReference type="EMBL" id="MBK1844114.1"/>
    </source>
</evidence>
<keyword evidence="1" id="KW-0472">Membrane</keyword>
<keyword evidence="1" id="KW-0812">Transmembrane</keyword>
<gene>
    <name evidence="2" type="ORF">JIM95_05885</name>
</gene>
<evidence type="ECO:0000313" key="3">
    <source>
        <dbReference type="Proteomes" id="UP000650005"/>
    </source>
</evidence>
<feature type="transmembrane region" description="Helical" evidence="1">
    <location>
        <begin position="21"/>
        <end position="41"/>
    </location>
</feature>
<dbReference type="InterPro" id="IPR021202">
    <property type="entry name" value="Rv3654c-like"/>
</dbReference>